<evidence type="ECO:0000313" key="3">
    <source>
        <dbReference type="EMBL" id="GHF88341.1"/>
    </source>
</evidence>
<reference evidence="3" key="1">
    <citation type="journal article" date="2014" name="Int. J. Syst. Evol. Microbiol.">
        <title>Complete genome sequence of Corynebacterium casei LMG S-19264T (=DSM 44701T), isolated from a smear-ripened cheese.</title>
        <authorList>
            <consortium name="US DOE Joint Genome Institute (JGI-PGF)"/>
            <person name="Walter F."/>
            <person name="Albersmeier A."/>
            <person name="Kalinowski J."/>
            <person name="Ruckert C."/>
        </authorList>
    </citation>
    <scope>NUCLEOTIDE SEQUENCE</scope>
    <source>
        <strain evidence="3">KCTC 42731</strain>
    </source>
</reference>
<dbReference type="CDD" id="cd00146">
    <property type="entry name" value="PKD"/>
    <property type="match status" value="1"/>
</dbReference>
<comment type="caution">
    <text evidence="3">The sequence shown here is derived from an EMBL/GenBank/DDBJ whole genome shotgun (WGS) entry which is preliminary data.</text>
</comment>
<dbReference type="InterPro" id="IPR022409">
    <property type="entry name" value="PKD/Chitinase_dom"/>
</dbReference>
<reference evidence="3" key="2">
    <citation type="submission" date="2020-09" db="EMBL/GenBank/DDBJ databases">
        <authorList>
            <person name="Sun Q."/>
            <person name="Kim S."/>
        </authorList>
    </citation>
    <scope>NUCLEOTIDE SEQUENCE</scope>
    <source>
        <strain evidence="3">KCTC 42731</strain>
    </source>
</reference>
<dbReference type="Gene3D" id="2.60.120.260">
    <property type="entry name" value="Galactose-binding domain-like"/>
    <property type="match status" value="1"/>
</dbReference>
<protein>
    <recommendedName>
        <fullName evidence="2">PKD domain-containing protein</fullName>
    </recommendedName>
</protein>
<dbReference type="AlphaFoldDB" id="A0A919BGA1"/>
<dbReference type="PANTHER" id="PTHR33321">
    <property type="match status" value="1"/>
</dbReference>
<name>A0A919BGA1_9GAMM</name>
<proteinExistence type="predicted"/>
<evidence type="ECO:0000256" key="1">
    <source>
        <dbReference type="SAM" id="SignalP"/>
    </source>
</evidence>
<gene>
    <name evidence="3" type="ORF">GCM10017161_15040</name>
</gene>
<dbReference type="InterPro" id="IPR035986">
    <property type="entry name" value="PKD_dom_sf"/>
</dbReference>
<sequence>MLPTKVKLAGVAASLVVSFTALGGKYVATPVASSQLSIISQHSNSPKQEPVDALIDGKLDSKFLVFDNNSQIIFQLDQAQSLTGYRFTSANDAPKRDPEQWRLEGSNNAKQWHVIDEQQQQTFTDRQQSRQFQLNTATAYRFYRLTLSHDNTSQYGDNYLQLAEVTFFADDQRPIARFGSSHQQASVNDVVEFWDHSQNHPTSWQWQFEGGIPATSNKQNPRVTFDKPGAYNVTLTSRNAFGEDSKTQSRRIKVLDVNQPWQGFEFPQVEFQHEDTTSEGYQRLTRLMPDIEKIIHNISLEVNKRLYKNYTQSPNFDRIVVSLQWSDVLASRGGSGKTMLLTFSTKYVAERLKDKSDEEVLYELEGVFWHELTHGYQYHIGAGNYLGGSGYHAFIEGMADLIRIDAGYHKTRKPVASDSWLGGYTNTGFFLHWLSENYQPDFAYLFNQSAKTLPNWTFEKAVESIIGEPIDSLWQRYQAELAQQG</sequence>
<dbReference type="RefSeq" id="WP_189768847.1">
    <property type="nucleotide sequence ID" value="NZ_BNCK01000003.1"/>
</dbReference>
<dbReference type="InterPro" id="IPR008979">
    <property type="entry name" value="Galactose-bd-like_sf"/>
</dbReference>
<dbReference type="Proteomes" id="UP000623842">
    <property type="component" value="Unassembled WGS sequence"/>
</dbReference>
<dbReference type="PROSITE" id="PS50093">
    <property type="entry name" value="PKD"/>
    <property type="match status" value="1"/>
</dbReference>
<organism evidence="3 4">
    <name type="scientific">Thalassotalea marina</name>
    <dbReference type="NCBI Taxonomy" id="1673741"/>
    <lineage>
        <taxon>Bacteria</taxon>
        <taxon>Pseudomonadati</taxon>
        <taxon>Pseudomonadota</taxon>
        <taxon>Gammaproteobacteria</taxon>
        <taxon>Alteromonadales</taxon>
        <taxon>Colwelliaceae</taxon>
        <taxon>Thalassotalea</taxon>
    </lineage>
</organism>
<dbReference type="Pfam" id="PF00754">
    <property type="entry name" value="F5_F8_type_C"/>
    <property type="match status" value="1"/>
</dbReference>
<evidence type="ECO:0000313" key="4">
    <source>
        <dbReference type="Proteomes" id="UP000623842"/>
    </source>
</evidence>
<keyword evidence="1" id="KW-0732">Signal</keyword>
<dbReference type="InterPro" id="IPR000601">
    <property type="entry name" value="PKD_dom"/>
</dbReference>
<dbReference type="SMART" id="SM00089">
    <property type="entry name" value="PKD"/>
    <property type="match status" value="1"/>
</dbReference>
<dbReference type="SUPFAM" id="SSF49299">
    <property type="entry name" value="PKD domain"/>
    <property type="match status" value="1"/>
</dbReference>
<keyword evidence="4" id="KW-1185">Reference proteome</keyword>
<dbReference type="SUPFAM" id="SSF49785">
    <property type="entry name" value="Galactose-binding domain-like"/>
    <property type="match status" value="1"/>
</dbReference>
<dbReference type="EMBL" id="BNCK01000003">
    <property type="protein sequence ID" value="GHF88341.1"/>
    <property type="molecule type" value="Genomic_DNA"/>
</dbReference>
<dbReference type="InterPro" id="IPR007541">
    <property type="entry name" value="Uncharacterised_BSP"/>
</dbReference>
<dbReference type="Pfam" id="PF18911">
    <property type="entry name" value="PKD_4"/>
    <property type="match status" value="1"/>
</dbReference>
<dbReference type="Pfam" id="PF04450">
    <property type="entry name" value="BSP"/>
    <property type="match status" value="1"/>
</dbReference>
<feature type="signal peptide" evidence="1">
    <location>
        <begin position="1"/>
        <end position="23"/>
    </location>
</feature>
<feature type="chain" id="PRO_5038092315" description="PKD domain-containing protein" evidence="1">
    <location>
        <begin position="24"/>
        <end position="485"/>
    </location>
</feature>
<dbReference type="PANTHER" id="PTHR33321:SF12">
    <property type="entry name" value="PLANT BASIC SECRETORY PROTEIN (BSP) FAMILY PROTEIN"/>
    <property type="match status" value="1"/>
</dbReference>
<dbReference type="InterPro" id="IPR013783">
    <property type="entry name" value="Ig-like_fold"/>
</dbReference>
<evidence type="ECO:0000259" key="2">
    <source>
        <dbReference type="PROSITE" id="PS50093"/>
    </source>
</evidence>
<dbReference type="Gene3D" id="2.60.40.10">
    <property type="entry name" value="Immunoglobulins"/>
    <property type="match status" value="1"/>
</dbReference>
<accession>A0A919BGA1</accession>
<dbReference type="InterPro" id="IPR000421">
    <property type="entry name" value="FA58C"/>
</dbReference>
<feature type="domain" description="PKD" evidence="2">
    <location>
        <begin position="174"/>
        <end position="259"/>
    </location>
</feature>